<reference evidence="3" key="1">
    <citation type="journal article" date="2019" name="Int. J. Syst. Evol. Microbiol.">
        <title>The Global Catalogue of Microorganisms (GCM) 10K type strain sequencing project: providing services to taxonomists for standard genome sequencing and annotation.</title>
        <authorList>
            <consortium name="The Broad Institute Genomics Platform"/>
            <consortium name="The Broad Institute Genome Sequencing Center for Infectious Disease"/>
            <person name="Wu L."/>
            <person name="Ma J."/>
        </authorList>
    </citation>
    <scope>NUCLEOTIDE SEQUENCE [LARGE SCALE GENOMIC DNA]</scope>
    <source>
        <strain evidence="3">CCM 7526</strain>
    </source>
</reference>
<evidence type="ECO:0000313" key="3">
    <source>
        <dbReference type="Proteomes" id="UP001597183"/>
    </source>
</evidence>
<proteinExistence type="predicted"/>
<sequence length="76" mass="8111">MRPALSAGWLTATMRGATVLPYSAPIEVIARRQAIRAMIASVGHPYLLLRLGRADPAADPAPHAPRLAAEQTIDRA</sequence>
<name>A0ABW4A2I9_9ACTN</name>
<gene>
    <name evidence="2" type="ORF">ACFQ5G_03280</name>
</gene>
<dbReference type="InterPro" id="IPR000415">
    <property type="entry name" value="Nitroreductase-like"/>
</dbReference>
<dbReference type="Gene3D" id="3.40.109.10">
    <property type="entry name" value="NADH Oxidase"/>
    <property type="match status" value="1"/>
</dbReference>
<dbReference type="EMBL" id="JBHTMK010000005">
    <property type="protein sequence ID" value="MFD1364363.1"/>
    <property type="molecule type" value="Genomic_DNA"/>
</dbReference>
<feature type="region of interest" description="Disordered" evidence="1">
    <location>
        <begin position="57"/>
        <end position="76"/>
    </location>
</feature>
<evidence type="ECO:0000313" key="2">
    <source>
        <dbReference type="EMBL" id="MFD1364363.1"/>
    </source>
</evidence>
<dbReference type="Proteomes" id="UP001597183">
    <property type="component" value="Unassembled WGS sequence"/>
</dbReference>
<comment type="caution">
    <text evidence="2">The sequence shown here is derived from an EMBL/GenBank/DDBJ whole genome shotgun (WGS) entry which is preliminary data.</text>
</comment>
<feature type="compositionally biased region" description="Low complexity" evidence="1">
    <location>
        <begin position="57"/>
        <end position="69"/>
    </location>
</feature>
<evidence type="ECO:0000256" key="1">
    <source>
        <dbReference type="SAM" id="MobiDB-lite"/>
    </source>
</evidence>
<protein>
    <submittedName>
        <fullName evidence="2">Uncharacterized protein</fullName>
    </submittedName>
</protein>
<organism evidence="2 3">
    <name type="scientific">Actinoplanes sichuanensis</name>
    <dbReference type="NCBI Taxonomy" id="512349"/>
    <lineage>
        <taxon>Bacteria</taxon>
        <taxon>Bacillati</taxon>
        <taxon>Actinomycetota</taxon>
        <taxon>Actinomycetes</taxon>
        <taxon>Micromonosporales</taxon>
        <taxon>Micromonosporaceae</taxon>
        <taxon>Actinoplanes</taxon>
    </lineage>
</organism>
<accession>A0ABW4A2I9</accession>
<dbReference type="RefSeq" id="WP_317791692.1">
    <property type="nucleotide sequence ID" value="NZ_AP028461.1"/>
</dbReference>
<keyword evidence="3" id="KW-1185">Reference proteome</keyword>